<dbReference type="PANTHER" id="PTHR24148">
    <property type="entry name" value="ANKYRIN REPEAT DOMAIN-CONTAINING PROTEIN 39 HOMOLOG-RELATED"/>
    <property type="match status" value="1"/>
</dbReference>
<keyword evidence="4" id="KW-1185">Reference proteome</keyword>
<gene>
    <name evidence="3" type="ORF">MVEG_12418</name>
</gene>
<evidence type="ECO:0000256" key="1">
    <source>
        <dbReference type="SAM" id="Phobius"/>
    </source>
</evidence>
<dbReference type="InterPro" id="IPR010730">
    <property type="entry name" value="HET"/>
</dbReference>
<dbReference type="InterPro" id="IPR052895">
    <property type="entry name" value="HetReg/Transcr_Mod"/>
</dbReference>
<evidence type="ECO:0000313" key="4">
    <source>
        <dbReference type="Proteomes" id="UP000243308"/>
    </source>
</evidence>
<dbReference type="AlphaFoldDB" id="A0A086TIH1"/>
<protein>
    <recommendedName>
        <fullName evidence="2">Heterokaryon incompatibility domain-containing protein</fullName>
    </recommendedName>
</protein>
<feature type="transmembrane region" description="Helical" evidence="1">
    <location>
        <begin position="572"/>
        <end position="593"/>
    </location>
</feature>
<evidence type="ECO:0000313" key="3">
    <source>
        <dbReference type="EMBL" id="KFH61748.1"/>
    </source>
</evidence>
<keyword evidence="1" id="KW-1133">Transmembrane helix</keyword>
<organism evidence="3 4">
    <name type="scientific">Podila verticillata NRRL 6337</name>
    <dbReference type="NCBI Taxonomy" id="1069443"/>
    <lineage>
        <taxon>Eukaryota</taxon>
        <taxon>Fungi</taxon>
        <taxon>Fungi incertae sedis</taxon>
        <taxon>Mucoromycota</taxon>
        <taxon>Mortierellomycotina</taxon>
        <taxon>Mortierellomycetes</taxon>
        <taxon>Mortierellales</taxon>
        <taxon>Mortierellaceae</taxon>
        <taxon>Podila</taxon>
    </lineage>
</organism>
<sequence length="598" mass="68800">MCTENMHISPLSVLVNLQVFIMSLIPPKRLFHVPTMSTVMYVDVADDVKKKGHAAVSHVWGNQQMYSADGLGINSGVDWEIPLSNPSKIGMLVNAMNYYEKEYCWFDVLCMPQDKQDEINLEIPLMGDYYKGANITFVLSDLNYVISDEYMKWYDMIEDICISSRKITHDEHKWIMSHELPILDFSKDVWFTRVWTLQETLLSRKIIFACPNKCYFNMTNLLKRVADMETIGSSYKLCLFSGSFLYLIDLAETVNGTRTLGDLRSLLLLSNQRKCTKELDRFYGILGILGYKNFVVDYTLDEYSLANRIIRYCCSIGDLSWIPIGGKTYPGFVQPLFLLSYVGDEWKEDLPGICNVNFSEESLFIDVAKYGTIIRSKEIIPDDAGAYANAFGILTEWELDDMDVVDAVAQYRENTDASRNMTRSILGSRYRHESINEGAEIAADSYIRNLWDRGIRDIESAIEHANTLHTVYNVMDRNMLKSRDEFMLCTVAEAVSDMEQHRIPLIVSGKADVGDEIAFIKMSDKYGRILGIVMSGNNRKGVFLYKRINIRDELYKSHEFMLSVRIKSVPRLTILLSSIRLFVILFFLIYTLYSRYHS</sequence>
<reference evidence="3 4" key="1">
    <citation type="submission" date="2011-02" db="EMBL/GenBank/DDBJ databases">
        <title>The Genome Sequence of Mortierella verticillata NRRL 6337.</title>
        <authorList>
            <consortium name="The Broad Institute Genome Sequencing Platform"/>
            <person name="Russ C."/>
            <person name="Cuomo C."/>
            <person name="Burger G."/>
            <person name="Gray M.W."/>
            <person name="Holland P.W.H."/>
            <person name="King N."/>
            <person name="Lang F.B.F."/>
            <person name="Roger A.J."/>
            <person name="Ruiz-Trillo I."/>
            <person name="Young S.K."/>
            <person name="Zeng Q."/>
            <person name="Gargeya S."/>
            <person name="Alvarado L."/>
            <person name="Berlin A."/>
            <person name="Chapman S.B."/>
            <person name="Chen Z."/>
            <person name="Freedman E."/>
            <person name="Gellesch M."/>
            <person name="Goldberg J."/>
            <person name="Griggs A."/>
            <person name="Gujja S."/>
            <person name="Heilman E."/>
            <person name="Heiman D."/>
            <person name="Howarth C."/>
            <person name="Mehta T."/>
            <person name="Neiman D."/>
            <person name="Pearson M."/>
            <person name="Roberts A."/>
            <person name="Saif S."/>
            <person name="Shea T."/>
            <person name="Shenoy N."/>
            <person name="Sisk P."/>
            <person name="Stolte C."/>
            <person name="Sykes S."/>
            <person name="White J."/>
            <person name="Yandava C."/>
            <person name="Haas B."/>
            <person name="Nusbaum C."/>
            <person name="Birren B."/>
        </authorList>
    </citation>
    <scope>NUCLEOTIDE SEQUENCE [LARGE SCALE GENOMIC DNA]</scope>
    <source>
        <strain evidence="3 4">NRRL 6337</strain>
    </source>
</reference>
<dbReference type="Proteomes" id="UP000243308">
    <property type="component" value="Unassembled WGS sequence"/>
</dbReference>
<proteinExistence type="predicted"/>
<keyword evidence="1" id="KW-0812">Transmembrane</keyword>
<dbReference type="Pfam" id="PF06985">
    <property type="entry name" value="HET"/>
    <property type="match status" value="1"/>
</dbReference>
<dbReference type="PANTHER" id="PTHR24148:SF64">
    <property type="entry name" value="HETEROKARYON INCOMPATIBILITY DOMAIN-CONTAINING PROTEIN"/>
    <property type="match status" value="1"/>
</dbReference>
<accession>A0A086TIH1</accession>
<dbReference type="EMBL" id="KN042448">
    <property type="protein sequence ID" value="KFH61748.1"/>
    <property type="molecule type" value="Genomic_DNA"/>
</dbReference>
<feature type="domain" description="Heterokaryon incompatibility" evidence="2">
    <location>
        <begin position="54"/>
        <end position="199"/>
    </location>
</feature>
<evidence type="ECO:0000259" key="2">
    <source>
        <dbReference type="Pfam" id="PF06985"/>
    </source>
</evidence>
<name>A0A086TIH1_9FUNG</name>
<keyword evidence="1" id="KW-0472">Membrane</keyword>
<dbReference type="OrthoDB" id="2232847at2759"/>